<gene>
    <name evidence="2" type="ORF">BDV41DRAFT_552338</name>
</gene>
<keyword evidence="3" id="KW-1185">Reference proteome</keyword>
<keyword evidence="1" id="KW-0472">Membrane</keyword>
<keyword evidence="1" id="KW-0812">Transmembrane</keyword>
<sequence>MLFDFIVPVSMIFLILKRWLLQWLRNNVRSMELFTISINLISPVTIDVGLFFGSFSFSRSNHTMSPGKANRWLCCLSSDRQL</sequence>
<dbReference type="AlphaFoldDB" id="A0A5N6VJ27"/>
<proteinExistence type="predicted"/>
<feature type="transmembrane region" description="Helical" evidence="1">
    <location>
        <begin position="36"/>
        <end position="57"/>
    </location>
</feature>
<organism evidence="2 3">
    <name type="scientific">Aspergillus transmontanensis</name>
    <dbReference type="NCBI Taxonomy" id="1034304"/>
    <lineage>
        <taxon>Eukaryota</taxon>
        <taxon>Fungi</taxon>
        <taxon>Dikarya</taxon>
        <taxon>Ascomycota</taxon>
        <taxon>Pezizomycotina</taxon>
        <taxon>Eurotiomycetes</taxon>
        <taxon>Eurotiomycetidae</taxon>
        <taxon>Eurotiales</taxon>
        <taxon>Aspergillaceae</taxon>
        <taxon>Aspergillus</taxon>
        <taxon>Aspergillus subgen. Circumdati</taxon>
    </lineage>
</organism>
<evidence type="ECO:0000313" key="2">
    <source>
        <dbReference type="EMBL" id="KAE8308196.1"/>
    </source>
</evidence>
<dbReference type="EMBL" id="ML738389">
    <property type="protein sequence ID" value="KAE8308196.1"/>
    <property type="molecule type" value="Genomic_DNA"/>
</dbReference>
<evidence type="ECO:0000313" key="3">
    <source>
        <dbReference type="Proteomes" id="UP000325433"/>
    </source>
</evidence>
<evidence type="ECO:0000256" key="1">
    <source>
        <dbReference type="SAM" id="Phobius"/>
    </source>
</evidence>
<name>A0A5N6VJ27_9EURO</name>
<dbReference type="Proteomes" id="UP000325433">
    <property type="component" value="Unassembled WGS sequence"/>
</dbReference>
<keyword evidence="1" id="KW-1133">Transmembrane helix</keyword>
<feature type="transmembrane region" description="Helical" evidence="1">
    <location>
        <begin position="6"/>
        <end position="24"/>
    </location>
</feature>
<reference evidence="3" key="1">
    <citation type="submission" date="2019-04" db="EMBL/GenBank/DDBJ databases">
        <title>Friends and foes A comparative genomics studyof 23 Aspergillus species from section Flavi.</title>
        <authorList>
            <consortium name="DOE Joint Genome Institute"/>
            <person name="Kjaerbolling I."/>
            <person name="Vesth T."/>
            <person name="Frisvad J.C."/>
            <person name="Nybo J.L."/>
            <person name="Theobald S."/>
            <person name="Kildgaard S."/>
            <person name="Isbrandt T."/>
            <person name="Kuo A."/>
            <person name="Sato A."/>
            <person name="Lyhne E.K."/>
            <person name="Kogle M.E."/>
            <person name="Wiebenga A."/>
            <person name="Kun R.S."/>
            <person name="Lubbers R.J."/>
            <person name="Makela M.R."/>
            <person name="Barry K."/>
            <person name="Chovatia M."/>
            <person name="Clum A."/>
            <person name="Daum C."/>
            <person name="Haridas S."/>
            <person name="He G."/>
            <person name="LaButti K."/>
            <person name="Lipzen A."/>
            <person name="Mondo S."/>
            <person name="Riley R."/>
            <person name="Salamov A."/>
            <person name="Simmons B.A."/>
            <person name="Magnuson J.K."/>
            <person name="Henrissat B."/>
            <person name="Mortensen U.H."/>
            <person name="Larsen T.O."/>
            <person name="Devries R.P."/>
            <person name="Grigoriev I.V."/>
            <person name="Machida M."/>
            <person name="Baker S.E."/>
            <person name="Andersen M.R."/>
        </authorList>
    </citation>
    <scope>NUCLEOTIDE SEQUENCE [LARGE SCALE GENOMIC DNA]</scope>
    <source>
        <strain evidence="3">CBS 130015</strain>
    </source>
</reference>
<protein>
    <submittedName>
        <fullName evidence="2">Uncharacterized protein</fullName>
    </submittedName>
</protein>
<accession>A0A5N6VJ27</accession>